<dbReference type="Proteomes" id="UP001152876">
    <property type="component" value="Unassembled WGS sequence"/>
</dbReference>
<evidence type="ECO:0000313" key="2">
    <source>
        <dbReference type="EMBL" id="MDG5975403.1"/>
    </source>
</evidence>
<comment type="caution">
    <text evidence="2">The sequence shown here is derived from an EMBL/GenBank/DDBJ whole genome shotgun (WGS) entry which is preliminary data.</text>
</comment>
<dbReference type="InterPro" id="IPR054636">
    <property type="entry name" value="CydP"/>
</dbReference>
<dbReference type="NCBIfam" id="NF045611">
    <property type="entry name" value="small_CydP"/>
    <property type="match status" value="1"/>
</dbReference>
<reference evidence="2" key="1">
    <citation type="submission" date="2013-01" db="EMBL/GenBank/DDBJ databases">
        <title>Genome draft of Hydrogenophaga taeniospiralis 2K1.</title>
        <authorList>
            <person name="Gomila M."/>
            <person name="Lalucat J."/>
        </authorList>
    </citation>
    <scope>NUCLEOTIDE SEQUENCE</scope>
    <source>
        <strain evidence="2">CCUG 15921</strain>
    </source>
</reference>
<name>A0A9X4P3D2_9BURK</name>
<dbReference type="AlphaFoldDB" id="A0A9X4P3D2"/>
<organism evidence="2 3">
    <name type="scientific">Hydrogenophaga taeniospiralis CCUG 15921</name>
    <dbReference type="NCBI Taxonomy" id="1281780"/>
    <lineage>
        <taxon>Bacteria</taxon>
        <taxon>Pseudomonadati</taxon>
        <taxon>Pseudomonadota</taxon>
        <taxon>Betaproteobacteria</taxon>
        <taxon>Burkholderiales</taxon>
        <taxon>Comamonadaceae</taxon>
        <taxon>Hydrogenophaga</taxon>
    </lineage>
</organism>
<keyword evidence="3" id="KW-1185">Reference proteome</keyword>
<keyword evidence="1" id="KW-1133">Transmembrane helix</keyword>
<evidence type="ECO:0000256" key="1">
    <source>
        <dbReference type="SAM" id="Phobius"/>
    </source>
</evidence>
<dbReference type="EMBL" id="AOGK01000006">
    <property type="protein sequence ID" value="MDG5975403.1"/>
    <property type="molecule type" value="Genomic_DNA"/>
</dbReference>
<gene>
    <name evidence="2" type="ORF">H010_09096</name>
</gene>
<proteinExistence type="predicted"/>
<keyword evidence="1" id="KW-0472">Membrane</keyword>
<accession>A0A9X4P3D2</accession>
<keyword evidence="1" id="KW-0812">Transmembrane</keyword>
<sequence length="69" mass="7642">MQQASRCQAMNLQDRSLTRKLAIALAIKLLVLSGLWWGFVREQRVPVDSDAAATQMLGSAPMKTLTPQE</sequence>
<feature type="transmembrane region" description="Helical" evidence="1">
    <location>
        <begin position="21"/>
        <end position="39"/>
    </location>
</feature>
<evidence type="ECO:0000313" key="3">
    <source>
        <dbReference type="Proteomes" id="UP001152876"/>
    </source>
</evidence>
<protein>
    <submittedName>
        <fullName evidence="2">Uncharacterized protein</fullName>
    </submittedName>
</protein>